<dbReference type="EMBL" id="JAAMPC010000010">
    <property type="protein sequence ID" value="KAG2289010.1"/>
    <property type="molecule type" value="Genomic_DNA"/>
</dbReference>
<organism evidence="2 3">
    <name type="scientific">Brassica carinata</name>
    <name type="common">Ethiopian mustard</name>
    <name type="synonym">Abyssinian cabbage</name>
    <dbReference type="NCBI Taxonomy" id="52824"/>
    <lineage>
        <taxon>Eukaryota</taxon>
        <taxon>Viridiplantae</taxon>
        <taxon>Streptophyta</taxon>
        <taxon>Embryophyta</taxon>
        <taxon>Tracheophyta</taxon>
        <taxon>Spermatophyta</taxon>
        <taxon>Magnoliopsida</taxon>
        <taxon>eudicotyledons</taxon>
        <taxon>Gunneridae</taxon>
        <taxon>Pentapetalae</taxon>
        <taxon>rosids</taxon>
        <taxon>malvids</taxon>
        <taxon>Brassicales</taxon>
        <taxon>Brassicaceae</taxon>
        <taxon>Brassiceae</taxon>
        <taxon>Brassica</taxon>
    </lineage>
</organism>
<sequence>MIFSLTFPYYGSSKKVRNRDASLASGAKLLKVKQEVGAKMRKGKRQPREAIATRVSKRKKKSDSSGSSPHSPLLKNQGVVNLMVQALGQRSLACLFSSSDDDWRKKYFTLKLILDGSLDRNLRVTWTNPSDPRSSLPSSRALYEVAASPLYTGSLHHFSNKCSQIPGYLAPLSKIPFLLRTLRLYRSQAGASARELKSLSQAARNQGGSFLISMKEVLGDGGSKPVVETTPTEVVAQDAAPLLRSGGTVGWSFTHSRLGDPGRLLGPSCDNEALKAWDVPFQLEDLTNEMSISILLVWLAGAVKGLQVENARVLPQCCRSGELGSKAMLSKERSRVKSFDISGRTRKLKSSWLSREGKKEVARSLRQDPGYAEQQDQSVEEVQPIGGLITKRQLRVEKAQVSTSRSASFLFPDLGEFRYFEINMFNPSFWEYGSNLGLMAPDLAPVEAAIGGDGNVVDEGVLRCW</sequence>
<keyword evidence="3" id="KW-1185">Reference proteome</keyword>
<name>A0A8X7RIR7_BRACI</name>
<evidence type="ECO:0000256" key="1">
    <source>
        <dbReference type="SAM" id="MobiDB-lite"/>
    </source>
</evidence>
<dbReference type="OrthoDB" id="10658289at2759"/>
<gene>
    <name evidence="2" type="ORF">Bca52824_048614</name>
</gene>
<accession>A0A8X7RIR7</accession>
<dbReference type="Proteomes" id="UP000886595">
    <property type="component" value="Unassembled WGS sequence"/>
</dbReference>
<feature type="region of interest" description="Disordered" evidence="1">
    <location>
        <begin position="35"/>
        <end position="74"/>
    </location>
</feature>
<proteinExistence type="predicted"/>
<dbReference type="AlphaFoldDB" id="A0A8X7RIR7"/>
<comment type="caution">
    <text evidence="2">The sequence shown here is derived from an EMBL/GenBank/DDBJ whole genome shotgun (WGS) entry which is preliminary data.</text>
</comment>
<reference evidence="2 3" key="1">
    <citation type="submission" date="2020-02" db="EMBL/GenBank/DDBJ databases">
        <authorList>
            <person name="Ma Q."/>
            <person name="Huang Y."/>
            <person name="Song X."/>
            <person name="Pei D."/>
        </authorList>
    </citation>
    <scope>NUCLEOTIDE SEQUENCE [LARGE SCALE GENOMIC DNA]</scope>
    <source>
        <strain evidence="2">Sxm20200214</strain>
        <tissue evidence="2">Leaf</tissue>
    </source>
</reference>
<evidence type="ECO:0000313" key="2">
    <source>
        <dbReference type="EMBL" id="KAG2289010.1"/>
    </source>
</evidence>
<protein>
    <submittedName>
        <fullName evidence="2">Uncharacterized protein</fullName>
    </submittedName>
</protein>
<evidence type="ECO:0000313" key="3">
    <source>
        <dbReference type="Proteomes" id="UP000886595"/>
    </source>
</evidence>